<keyword evidence="2" id="KW-0808">Transferase</keyword>
<evidence type="ECO:0000259" key="1">
    <source>
        <dbReference type="Pfam" id="PF12804"/>
    </source>
</evidence>
<dbReference type="GO" id="GO:0016779">
    <property type="term" value="F:nucleotidyltransferase activity"/>
    <property type="evidence" value="ECO:0007669"/>
    <property type="project" value="UniProtKB-ARBA"/>
</dbReference>
<evidence type="ECO:0000313" key="3">
    <source>
        <dbReference type="Proteomes" id="UP000294513"/>
    </source>
</evidence>
<dbReference type="InterPro" id="IPR029044">
    <property type="entry name" value="Nucleotide-diphossugar_trans"/>
</dbReference>
<feature type="domain" description="MobA-like NTP transferase" evidence="1">
    <location>
        <begin position="5"/>
        <end position="138"/>
    </location>
</feature>
<dbReference type="SUPFAM" id="SSF53448">
    <property type="entry name" value="Nucleotide-diphospho-sugar transferases"/>
    <property type="match status" value="1"/>
</dbReference>
<dbReference type="AlphaFoldDB" id="A0A4R5CBL0"/>
<dbReference type="Pfam" id="PF12804">
    <property type="entry name" value="NTP_transf_3"/>
    <property type="match status" value="1"/>
</dbReference>
<comment type="caution">
    <text evidence="2">The sequence shown here is derived from an EMBL/GenBank/DDBJ whole genome shotgun (WGS) entry which is preliminary data.</text>
</comment>
<dbReference type="InterPro" id="IPR025877">
    <property type="entry name" value="MobA-like_NTP_Trfase"/>
</dbReference>
<dbReference type="EMBL" id="SMKU01000004">
    <property type="protein sequence ID" value="TDD96785.1"/>
    <property type="molecule type" value="Genomic_DNA"/>
</dbReference>
<gene>
    <name evidence="2" type="ORF">E1298_02040</name>
</gene>
<dbReference type="RefSeq" id="WP_131889003.1">
    <property type="nucleotide sequence ID" value="NZ_SMKU01000004.1"/>
</dbReference>
<proteinExistence type="predicted"/>
<dbReference type="OrthoDB" id="9801810at2"/>
<organism evidence="2 3">
    <name type="scientific">Actinomadura rubrisoli</name>
    <dbReference type="NCBI Taxonomy" id="2530368"/>
    <lineage>
        <taxon>Bacteria</taxon>
        <taxon>Bacillati</taxon>
        <taxon>Actinomycetota</taxon>
        <taxon>Actinomycetes</taxon>
        <taxon>Streptosporangiales</taxon>
        <taxon>Thermomonosporaceae</taxon>
        <taxon>Actinomadura</taxon>
    </lineage>
</organism>
<dbReference type="Proteomes" id="UP000294513">
    <property type="component" value="Unassembled WGS sequence"/>
</dbReference>
<name>A0A4R5CBL0_9ACTN</name>
<sequence>MMQVAIIAGGAATRMGPLTRQRPKALLPVAGRPFLSWVLDLLESCEAVTSVHLCLGRHADQIERFIAERPAGRLPLTSTAEATPLGTAGCLRLALPRLDTRFLVLLGDTYTPVDFGAITHAHETSRKPALMAVYRNGDALERSNIRIHEGRVVEYDKSAEAGTYEHVDYGVAVLERGLVDALPPGRPSDLGEIFRPLIARGDLAAFEVGTRFFEIGSLSGYREFDELVSAGRLARQGVR</sequence>
<dbReference type="InterPro" id="IPR050486">
    <property type="entry name" value="Mannose-1P_guanyltransferase"/>
</dbReference>
<dbReference type="PANTHER" id="PTHR22572">
    <property type="entry name" value="SUGAR-1-PHOSPHATE GUANYL TRANSFERASE"/>
    <property type="match status" value="1"/>
</dbReference>
<dbReference type="Gene3D" id="3.90.550.10">
    <property type="entry name" value="Spore Coat Polysaccharide Biosynthesis Protein SpsA, Chain A"/>
    <property type="match status" value="1"/>
</dbReference>
<protein>
    <submittedName>
        <fullName evidence="2">Nucleotidyl transferase</fullName>
    </submittedName>
</protein>
<accession>A0A4R5CBL0</accession>
<reference evidence="2 3" key="1">
    <citation type="submission" date="2019-03" db="EMBL/GenBank/DDBJ databases">
        <title>Draft genome sequences of novel Actinobacteria.</title>
        <authorList>
            <person name="Sahin N."/>
            <person name="Ay H."/>
            <person name="Saygin H."/>
        </authorList>
    </citation>
    <scope>NUCLEOTIDE SEQUENCE [LARGE SCALE GENOMIC DNA]</scope>
    <source>
        <strain evidence="2 3">H3C3</strain>
    </source>
</reference>
<keyword evidence="3" id="KW-1185">Reference proteome</keyword>
<evidence type="ECO:0000313" key="2">
    <source>
        <dbReference type="EMBL" id="TDD96785.1"/>
    </source>
</evidence>